<evidence type="ECO:0000256" key="1">
    <source>
        <dbReference type="ARBA" id="ARBA00004651"/>
    </source>
</evidence>
<sequence length="247" mass="27071">MGNSAIRFSSLAALLLVWHIVVWWGQPEALPAPLAVAQRLWSEGGQGDLFMHMWATLQRVAISFSAALVLGAALGLLMARYRTLDALLDVPLTLLLNVPALVVIILSFIWLGLTDVAAVVAVTINKLPTIAVTLREGGKAVNAGLLEVASVFGVSSWRRFSQVYLPQLVPYFLAACRAGLALVWKIVLVVELMGCSNGVGFKLGVYFQYFDIEGILAYTAAFVIIILLLDSVFMRRWEARIEAWRGR</sequence>
<evidence type="ECO:0000256" key="2">
    <source>
        <dbReference type="ARBA" id="ARBA00022448"/>
    </source>
</evidence>
<dbReference type="InterPro" id="IPR000515">
    <property type="entry name" value="MetI-like"/>
</dbReference>
<dbReference type="Pfam" id="PF00528">
    <property type="entry name" value="BPD_transp_1"/>
    <property type="match status" value="1"/>
</dbReference>
<keyword evidence="5 7" id="KW-1133">Transmembrane helix</keyword>
<feature type="transmembrane region" description="Helical" evidence="7">
    <location>
        <begin position="86"/>
        <end position="110"/>
    </location>
</feature>
<dbReference type="CDD" id="cd06261">
    <property type="entry name" value="TM_PBP2"/>
    <property type="match status" value="1"/>
</dbReference>
<dbReference type="GO" id="GO:0055085">
    <property type="term" value="P:transmembrane transport"/>
    <property type="evidence" value="ECO:0007669"/>
    <property type="project" value="InterPro"/>
</dbReference>
<evidence type="ECO:0000256" key="7">
    <source>
        <dbReference type="RuleBase" id="RU363032"/>
    </source>
</evidence>
<evidence type="ECO:0000313" key="10">
    <source>
        <dbReference type="Proteomes" id="UP000596063"/>
    </source>
</evidence>
<keyword evidence="6 7" id="KW-0472">Membrane</keyword>
<proteinExistence type="inferred from homology"/>
<protein>
    <submittedName>
        <fullName evidence="9">ABC transporter permease subunit</fullName>
    </submittedName>
</protein>
<dbReference type="PROSITE" id="PS50928">
    <property type="entry name" value="ABC_TM1"/>
    <property type="match status" value="1"/>
</dbReference>
<organism evidence="9 10">
    <name type="scientific">Spongiibacter nanhainus</name>
    <dbReference type="NCBI Taxonomy" id="2794344"/>
    <lineage>
        <taxon>Bacteria</taxon>
        <taxon>Pseudomonadati</taxon>
        <taxon>Pseudomonadota</taxon>
        <taxon>Gammaproteobacteria</taxon>
        <taxon>Cellvibrionales</taxon>
        <taxon>Spongiibacteraceae</taxon>
        <taxon>Spongiibacter</taxon>
    </lineage>
</organism>
<dbReference type="Proteomes" id="UP000596063">
    <property type="component" value="Chromosome"/>
</dbReference>
<dbReference type="EMBL" id="CP066167">
    <property type="protein sequence ID" value="QQD17885.1"/>
    <property type="molecule type" value="Genomic_DNA"/>
</dbReference>
<feature type="transmembrane region" description="Helical" evidence="7">
    <location>
        <begin position="61"/>
        <end position="79"/>
    </location>
</feature>
<feature type="transmembrane region" description="Helical" evidence="7">
    <location>
        <begin position="207"/>
        <end position="229"/>
    </location>
</feature>
<evidence type="ECO:0000313" key="9">
    <source>
        <dbReference type="EMBL" id="QQD17885.1"/>
    </source>
</evidence>
<keyword evidence="10" id="KW-1185">Reference proteome</keyword>
<accession>A0A7T4UR17</accession>
<gene>
    <name evidence="9" type="ORF">I6N98_16320</name>
</gene>
<evidence type="ECO:0000256" key="3">
    <source>
        <dbReference type="ARBA" id="ARBA00022475"/>
    </source>
</evidence>
<comment type="subcellular location">
    <subcellularLocation>
        <location evidence="1 7">Cell membrane</location>
        <topology evidence="1 7">Multi-pass membrane protein</topology>
    </subcellularLocation>
</comment>
<name>A0A7T4UR17_9GAMM</name>
<keyword evidence="2 7" id="KW-0813">Transport</keyword>
<dbReference type="Gene3D" id="1.10.3720.10">
    <property type="entry name" value="MetI-like"/>
    <property type="match status" value="1"/>
</dbReference>
<dbReference type="KEGG" id="snan:I6N98_16320"/>
<evidence type="ECO:0000256" key="6">
    <source>
        <dbReference type="ARBA" id="ARBA00023136"/>
    </source>
</evidence>
<evidence type="ECO:0000256" key="4">
    <source>
        <dbReference type="ARBA" id="ARBA00022692"/>
    </source>
</evidence>
<dbReference type="PANTHER" id="PTHR30151">
    <property type="entry name" value="ALKANE SULFONATE ABC TRANSPORTER-RELATED, MEMBRANE SUBUNIT"/>
    <property type="match status" value="1"/>
</dbReference>
<feature type="domain" description="ABC transmembrane type-1" evidence="8">
    <location>
        <begin position="53"/>
        <end position="233"/>
    </location>
</feature>
<feature type="transmembrane region" description="Helical" evidence="7">
    <location>
        <begin position="168"/>
        <end position="187"/>
    </location>
</feature>
<dbReference type="GO" id="GO:0005886">
    <property type="term" value="C:plasma membrane"/>
    <property type="evidence" value="ECO:0007669"/>
    <property type="project" value="UniProtKB-SubCell"/>
</dbReference>
<keyword evidence="4 7" id="KW-0812">Transmembrane</keyword>
<evidence type="ECO:0000256" key="5">
    <source>
        <dbReference type="ARBA" id="ARBA00022989"/>
    </source>
</evidence>
<comment type="similarity">
    <text evidence="7">Belongs to the binding-protein-dependent transport system permease family.</text>
</comment>
<dbReference type="AlphaFoldDB" id="A0A7T4UR17"/>
<dbReference type="InterPro" id="IPR035906">
    <property type="entry name" value="MetI-like_sf"/>
</dbReference>
<dbReference type="PANTHER" id="PTHR30151:SF38">
    <property type="entry name" value="ALIPHATIC SULFONATES TRANSPORT PERMEASE PROTEIN SSUC-RELATED"/>
    <property type="match status" value="1"/>
</dbReference>
<dbReference type="RefSeq" id="WP_198569384.1">
    <property type="nucleotide sequence ID" value="NZ_CP066167.1"/>
</dbReference>
<dbReference type="SUPFAM" id="SSF161098">
    <property type="entry name" value="MetI-like"/>
    <property type="match status" value="1"/>
</dbReference>
<evidence type="ECO:0000259" key="8">
    <source>
        <dbReference type="PROSITE" id="PS50928"/>
    </source>
</evidence>
<reference evidence="9 10" key="1">
    <citation type="submission" date="2020-12" db="EMBL/GenBank/DDBJ databases">
        <authorList>
            <person name="Shan Y."/>
        </authorList>
    </citation>
    <scope>NUCLEOTIDE SEQUENCE [LARGE SCALE GENOMIC DNA]</scope>
    <source>
        <strain evidence="10">csc3.9</strain>
    </source>
</reference>
<keyword evidence="3" id="KW-1003">Cell membrane</keyword>